<dbReference type="InterPro" id="IPR058245">
    <property type="entry name" value="NreC/VraR/RcsB-like_REC"/>
</dbReference>
<keyword evidence="10" id="KW-1185">Reference proteome</keyword>
<dbReference type="InterPro" id="IPR000792">
    <property type="entry name" value="Tscrpt_reg_LuxR_C"/>
</dbReference>
<dbReference type="InterPro" id="IPR001789">
    <property type="entry name" value="Sig_transdc_resp-reg_receiver"/>
</dbReference>
<evidence type="ECO:0000256" key="3">
    <source>
        <dbReference type="ARBA" id="ARBA00023015"/>
    </source>
</evidence>
<evidence type="ECO:0000256" key="2">
    <source>
        <dbReference type="ARBA" id="ARBA00022553"/>
    </source>
</evidence>
<dbReference type="SUPFAM" id="SSF52172">
    <property type="entry name" value="CheY-like"/>
    <property type="match status" value="1"/>
</dbReference>
<evidence type="ECO:0000256" key="5">
    <source>
        <dbReference type="ARBA" id="ARBA00023163"/>
    </source>
</evidence>
<dbReference type="Pfam" id="PF00072">
    <property type="entry name" value="Response_reg"/>
    <property type="match status" value="1"/>
</dbReference>
<dbReference type="OrthoDB" id="118459at2"/>
<keyword evidence="5" id="KW-0804">Transcription</keyword>
<name>A0A1S2LXE4_9BACI</name>
<dbReference type="SMART" id="SM00421">
    <property type="entry name" value="HTH_LUXR"/>
    <property type="match status" value="1"/>
</dbReference>
<evidence type="ECO:0000256" key="4">
    <source>
        <dbReference type="ARBA" id="ARBA00023125"/>
    </source>
</evidence>
<dbReference type="GO" id="GO:0003677">
    <property type="term" value="F:DNA binding"/>
    <property type="evidence" value="ECO:0007669"/>
    <property type="project" value="UniProtKB-KW"/>
</dbReference>
<gene>
    <name evidence="9" type="ORF">BKP37_01215</name>
</gene>
<dbReference type="PROSITE" id="PS50043">
    <property type="entry name" value="HTH_LUXR_2"/>
    <property type="match status" value="1"/>
</dbReference>
<dbReference type="SUPFAM" id="SSF46894">
    <property type="entry name" value="C-terminal effector domain of the bipartite response regulators"/>
    <property type="match status" value="1"/>
</dbReference>
<dbReference type="EMBL" id="MLQR01000001">
    <property type="protein sequence ID" value="OIJ17182.1"/>
    <property type="molecule type" value="Genomic_DNA"/>
</dbReference>
<feature type="modified residue" description="4-aspartylphosphate" evidence="6">
    <location>
        <position position="53"/>
    </location>
</feature>
<proteinExistence type="predicted"/>
<dbReference type="PANTHER" id="PTHR43214">
    <property type="entry name" value="TWO-COMPONENT RESPONSE REGULATOR"/>
    <property type="match status" value="1"/>
</dbReference>
<dbReference type="PANTHER" id="PTHR43214:SF1">
    <property type="entry name" value="TRANSCRIPTIONAL REGULATORY PROTEIN COMA"/>
    <property type="match status" value="1"/>
</dbReference>
<comment type="caution">
    <text evidence="9">The sequence shown here is derived from an EMBL/GenBank/DDBJ whole genome shotgun (WGS) entry which is preliminary data.</text>
</comment>
<dbReference type="Pfam" id="PF00196">
    <property type="entry name" value="GerE"/>
    <property type="match status" value="1"/>
</dbReference>
<feature type="domain" description="Response regulatory" evidence="8">
    <location>
        <begin position="3"/>
        <end position="118"/>
    </location>
</feature>
<dbReference type="InterPro" id="IPR039420">
    <property type="entry name" value="WalR-like"/>
</dbReference>
<evidence type="ECO:0000259" key="8">
    <source>
        <dbReference type="PROSITE" id="PS50110"/>
    </source>
</evidence>
<evidence type="ECO:0000256" key="6">
    <source>
        <dbReference type="PROSITE-ProRule" id="PRU00169"/>
    </source>
</evidence>
<keyword evidence="3" id="KW-0805">Transcription regulation</keyword>
<dbReference type="CDD" id="cd17535">
    <property type="entry name" value="REC_NarL-like"/>
    <property type="match status" value="1"/>
</dbReference>
<dbReference type="InterPro" id="IPR016032">
    <property type="entry name" value="Sig_transdc_resp-reg_C-effctor"/>
</dbReference>
<evidence type="ECO:0000313" key="9">
    <source>
        <dbReference type="EMBL" id="OIJ17182.1"/>
    </source>
</evidence>
<reference evidence="9 10" key="1">
    <citation type="submission" date="2016-10" db="EMBL/GenBank/DDBJ databases">
        <title>Draft genome sequences of four alkaliphilic bacteria belonging to the Anaerobacillus genus.</title>
        <authorList>
            <person name="Bassil N.M."/>
            <person name="Lloyd J.R."/>
        </authorList>
    </citation>
    <scope>NUCLEOTIDE SEQUENCE [LARGE SCALE GENOMIC DNA]</scope>
    <source>
        <strain evidence="9 10">DSM 18345</strain>
    </source>
</reference>
<evidence type="ECO:0000259" key="7">
    <source>
        <dbReference type="PROSITE" id="PS50043"/>
    </source>
</evidence>
<dbReference type="GO" id="GO:0006355">
    <property type="term" value="P:regulation of DNA-templated transcription"/>
    <property type="evidence" value="ECO:0007669"/>
    <property type="project" value="InterPro"/>
</dbReference>
<dbReference type="PROSITE" id="PS50110">
    <property type="entry name" value="RESPONSE_REGULATORY"/>
    <property type="match status" value="1"/>
</dbReference>
<comment type="subcellular location">
    <subcellularLocation>
        <location evidence="1">Cytoplasm</location>
    </subcellularLocation>
</comment>
<sequence length="214" mass="24021">MITILVVDDHSLVGEGTKTLLDSEPDFSVDFLGSSVEIVDLIKEKKYNVYLLDLHMPELSGIELTKKILCVHDEAKVLIFTGHDLSSHFNYLIEVGASGFLSKASSKQQLIRTIRGVVDNQAVIPLELLHQLRRTEFKPCLETGKKIKLTQKEEQILVKVAKGLTNEQIAKDLFTSCRTVERHLSGTFKKLNVSSRSEVIEKGRRLGLIPEILI</sequence>
<dbReference type="GO" id="GO:0005737">
    <property type="term" value="C:cytoplasm"/>
    <property type="evidence" value="ECO:0007669"/>
    <property type="project" value="UniProtKB-SubCell"/>
</dbReference>
<accession>A0A1S2LXE4</accession>
<organism evidence="9 10">
    <name type="scientific">Anaerobacillus alkalilacustris</name>
    <dbReference type="NCBI Taxonomy" id="393763"/>
    <lineage>
        <taxon>Bacteria</taxon>
        <taxon>Bacillati</taxon>
        <taxon>Bacillota</taxon>
        <taxon>Bacilli</taxon>
        <taxon>Bacillales</taxon>
        <taxon>Bacillaceae</taxon>
        <taxon>Anaerobacillus</taxon>
    </lineage>
</organism>
<dbReference type="RefSeq" id="WP_071307908.1">
    <property type="nucleotide sequence ID" value="NZ_MLQR01000001.1"/>
</dbReference>
<dbReference type="Gene3D" id="3.40.50.2300">
    <property type="match status" value="1"/>
</dbReference>
<dbReference type="CDD" id="cd06170">
    <property type="entry name" value="LuxR_C_like"/>
    <property type="match status" value="1"/>
</dbReference>
<keyword evidence="2 6" id="KW-0597">Phosphoprotein</keyword>
<keyword evidence="4 9" id="KW-0238">DNA-binding</keyword>
<protein>
    <submittedName>
        <fullName evidence="9">DNA-binding response regulator</fullName>
    </submittedName>
</protein>
<dbReference type="InterPro" id="IPR011006">
    <property type="entry name" value="CheY-like_superfamily"/>
</dbReference>
<evidence type="ECO:0000256" key="1">
    <source>
        <dbReference type="ARBA" id="ARBA00004496"/>
    </source>
</evidence>
<evidence type="ECO:0000313" key="10">
    <source>
        <dbReference type="Proteomes" id="UP000179524"/>
    </source>
</evidence>
<dbReference type="Proteomes" id="UP000179524">
    <property type="component" value="Unassembled WGS sequence"/>
</dbReference>
<feature type="domain" description="HTH luxR-type" evidence="7">
    <location>
        <begin position="142"/>
        <end position="207"/>
    </location>
</feature>
<dbReference type="GO" id="GO:0000160">
    <property type="term" value="P:phosphorelay signal transduction system"/>
    <property type="evidence" value="ECO:0007669"/>
    <property type="project" value="InterPro"/>
</dbReference>
<dbReference type="SMART" id="SM00448">
    <property type="entry name" value="REC"/>
    <property type="match status" value="1"/>
</dbReference>
<dbReference type="AlphaFoldDB" id="A0A1S2LXE4"/>
<dbReference type="PRINTS" id="PR00038">
    <property type="entry name" value="HTHLUXR"/>
</dbReference>